<evidence type="ECO:0000256" key="2">
    <source>
        <dbReference type="ARBA" id="ARBA00023125"/>
    </source>
</evidence>
<evidence type="ECO:0000256" key="1">
    <source>
        <dbReference type="ARBA" id="ARBA00023015"/>
    </source>
</evidence>
<dbReference type="SUPFAM" id="SSF46689">
    <property type="entry name" value="Homeodomain-like"/>
    <property type="match status" value="1"/>
</dbReference>
<evidence type="ECO:0000259" key="5">
    <source>
        <dbReference type="PROSITE" id="PS50977"/>
    </source>
</evidence>
<dbReference type="Pfam" id="PF17754">
    <property type="entry name" value="TetR_C_14"/>
    <property type="match status" value="1"/>
</dbReference>
<organism evidence="6 7">
    <name type="scientific">Pseudonocardia ailaonensis</name>
    <dbReference type="NCBI Taxonomy" id="367279"/>
    <lineage>
        <taxon>Bacteria</taxon>
        <taxon>Bacillati</taxon>
        <taxon>Actinomycetota</taxon>
        <taxon>Actinomycetes</taxon>
        <taxon>Pseudonocardiales</taxon>
        <taxon>Pseudonocardiaceae</taxon>
        <taxon>Pseudonocardia</taxon>
    </lineage>
</organism>
<reference evidence="6 7" key="1">
    <citation type="journal article" date="2019" name="Int. J. Syst. Evol. Microbiol.">
        <title>The Global Catalogue of Microorganisms (GCM) 10K type strain sequencing project: providing services to taxonomists for standard genome sequencing and annotation.</title>
        <authorList>
            <consortium name="The Broad Institute Genomics Platform"/>
            <consortium name="The Broad Institute Genome Sequencing Center for Infectious Disease"/>
            <person name="Wu L."/>
            <person name="Ma J."/>
        </authorList>
    </citation>
    <scope>NUCLEOTIDE SEQUENCE [LARGE SCALE GENOMIC DNA]</scope>
    <source>
        <strain evidence="6 7">JCM 16009</strain>
    </source>
</reference>
<dbReference type="PROSITE" id="PS50977">
    <property type="entry name" value="HTH_TETR_2"/>
    <property type="match status" value="1"/>
</dbReference>
<proteinExistence type="predicted"/>
<dbReference type="InterPro" id="IPR009057">
    <property type="entry name" value="Homeodomain-like_sf"/>
</dbReference>
<dbReference type="Proteomes" id="UP001500449">
    <property type="component" value="Unassembled WGS sequence"/>
</dbReference>
<feature type="domain" description="HTH tetR-type" evidence="5">
    <location>
        <begin position="1"/>
        <end position="50"/>
    </location>
</feature>
<evidence type="ECO:0000313" key="7">
    <source>
        <dbReference type="Proteomes" id="UP001500449"/>
    </source>
</evidence>
<gene>
    <name evidence="6" type="ORF">GCM10009836_22080</name>
</gene>
<accession>A0ABN2MZ47</accession>
<keyword evidence="2 4" id="KW-0238">DNA-binding</keyword>
<dbReference type="Pfam" id="PF00440">
    <property type="entry name" value="TetR_N"/>
    <property type="match status" value="1"/>
</dbReference>
<dbReference type="InterPro" id="IPR001647">
    <property type="entry name" value="HTH_TetR"/>
</dbReference>
<keyword evidence="1" id="KW-0805">Transcription regulation</keyword>
<keyword evidence="7" id="KW-1185">Reference proteome</keyword>
<dbReference type="InterPro" id="IPR023772">
    <property type="entry name" value="DNA-bd_HTH_TetR-type_CS"/>
</dbReference>
<dbReference type="InterPro" id="IPR041347">
    <property type="entry name" value="MftR_C"/>
</dbReference>
<name>A0ABN2MZ47_9PSEU</name>
<feature type="DNA-binding region" description="H-T-H motif" evidence="4">
    <location>
        <begin position="13"/>
        <end position="32"/>
    </location>
</feature>
<protein>
    <submittedName>
        <fullName evidence="6">TetR/AcrR family transcriptional regulator</fullName>
    </submittedName>
</protein>
<keyword evidence="3" id="KW-0804">Transcription</keyword>
<dbReference type="Gene3D" id="1.10.357.10">
    <property type="entry name" value="Tetracycline Repressor, domain 2"/>
    <property type="match status" value="1"/>
</dbReference>
<sequence length="190" mass="20359">MELFRERGYDETTVAGIAERAGLTERTFFRHFADKREVLFSGQEQLQAAFLDAVEAADLGVEPLAVAVGALEAAGPFFADRLEFARLRQGVIDAHPALQERELIKMASLAAALAAALRGRGAGEPAASLAAEHAISVFRVAFARWLEAPGPSDLVDQVRAAQAEIVAMLRDWSAEAEEASALGGEGRGRR</sequence>
<dbReference type="PROSITE" id="PS01081">
    <property type="entry name" value="HTH_TETR_1"/>
    <property type="match status" value="1"/>
</dbReference>
<evidence type="ECO:0000256" key="3">
    <source>
        <dbReference type="ARBA" id="ARBA00023163"/>
    </source>
</evidence>
<evidence type="ECO:0000256" key="4">
    <source>
        <dbReference type="PROSITE-ProRule" id="PRU00335"/>
    </source>
</evidence>
<dbReference type="EMBL" id="BAAAQK010000005">
    <property type="protein sequence ID" value="GAA1842290.1"/>
    <property type="molecule type" value="Genomic_DNA"/>
</dbReference>
<dbReference type="PANTHER" id="PTHR30055:SF238">
    <property type="entry name" value="MYCOFACTOCIN BIOSYNTHESIS TRANSCRIPTIONAL REGULATOR MFTR-RELATED"/>
    <property type="match status" value="1"/>
</dbReference>
<evidence type="ECO:0000313" key="6">
    <source>
        <dbReference type="EMBL" id="GAA1842290.1"/>
    </source>
</evidence>
<dbReference type="PANTHER" id="PTHR30055">
    <property type="entry name" value="HTH-TYPE TRANSCRIPTIONAL REGULATOR RUTR"/>
    <property type="match status" value="1"/>
</dbReference>
<dbReference type="InterPro" id="IPR050109">
    <property type="entry name" value="HTH-type_TetR-like_transc_reg"/>
</dbReference>
<comment type="caution">
    <text evidence="6">The sequence shown here is derived from an EMBL/GenBank/DDBJ whole genome shotgun (WGS) entry which is preliminary data.</text>
</comment>